<accession>A0A072PN99</accession>
<organism evidence="1 2">
    <name type="scientific">Exophiala aquamarina CBS 119918</name>
    <dbReference type="NCBI Taxonomy" id="1182545"/>
    <lineage>
        <taxon>Eukaryota</taxon>
        <taxon>Fungi</taxon>
        <taxon>Dikarya</taxon>
        <taxon>Ascomycota</taxon>
        <taxon>Pezizomycotina</taxon>
        <taxon>Eurotiomycetes</taxon>
        <taxon>Chaetothyriomycetidae</taxon>
        <taxon>Chaetothyriales</taxon>
        <taxon>Herpotrichiellaceae</taxon>
        <taxon>Exophiala</taxon>
    </lineage>
</organism>
<evidence type="ECO:0000313" key="1">
    <source>
        <dbReference type="EMBL" id="KEF60778.1"/>
    </source>
</evidence>
<evidence type="ECO:0008006" key="3">
    <source>
        <dbReference type="Google" id="ProtNLM"/>
    </source>
</evidence>
<keyword evidence="2" id="KW-1185">Reference proteome</keyword>
<dbReference type="EMBL" id="AMGV01000002">
    <property type="protein sequence ID" value="KEF60778.1"/>
    <property type="molecule type" value="Genomic_DNA"/>
</dbReference>
<protein>
    <recommendedName>
        <fullName evidence="3">Transcription factor domain-containing protein</fullName>
    </recommendedName>
</protein>
<dbReference type="OrthoDB" id="3469466at2759"/>
<comment type="caution">
    <text evidence="1">The sequence shown here is derived from an EMBL/GenBank/DDBJ whole genome shotgun (WGS) entry which is preliminary data.</text>
</comment>
<dbReference type="RefSeq" id="XP_013263368.1">
    <property type="nucleotide sequence ID" value="XM_013407914.1"/>
</dbReference>
<gene>
    <name evidence="1" type="ORF">A1O9_02340</name>
</gene>
<sequence length="222" mass="24782">MFQLEPRHSPGFMKYAITLSPALSGPFLSTISNLMVYDTIQSTLLSNRLTWFGFECVCDARNWTQHQLMSLPSSKESPLLTTDIAGTTIFSIVRNALIVYSLIAVFPLPLSTAPFPELATKLELDIFEVLEDDDENTASTSLLLWASTMGALAAIGTPQRAALVAITARLCEKLLISSWESMQAVLQDYLWSRDISDFDGMFLFLDVQNQMDEQDAVERSLR</sequence>
<dbReference type="GeneID" id="25277284"/>
<dbReference type="PANTHER" id="PTHR37540:SF5">
    <property type="entry name" value="TRANSCRIPTION FACTOR DOMAIN-CONTAINING PROTEIN"/>
    <property type="match status" value="1"/>
</dbReference>
<dbReference type="Proteomes" id="UP000027920">
    <property type="component" value="Unassembled WGS sequence"/>
</dbReference>
<proteinExistence type="predicted"/>
<evidence type="ECO:0000313" key="2">
    <source>
        <dbReference type="Proteomes" id="UP000027920"/>
    </source>
</evidence>
<reference evidence="1 2" key="1">
    <citation type="submission" date="2013-03" db="EMBL/GenBank/DDBJ databases">
        <title>The Genome Sequence of Exophiala aquamarina CBS 119918.</title>
        <authorList>
            <consortium name="The Broad Institute Genomics Platform"/>
            <person name="Cuomo C."/>
            <person name="de Hoog S."/>
            <person name="Gorbushina A."/>
            <person name="Walker B."/>
            <person name="Young S.K."/>
            <person name="Zeng Q."/>
            <person name="Gargeya S."/>
            <person name="Fitzgerald M."/>
            <person name="Haas B."/>
            <person name="Abouelleil A."/>
            <person name="Allen A.W."/>
            <person name="Alvarado L."/>
            <person name="Arachchi H.M."/>
            <person name="Berlin A.M."/>
            <person name="Chapman S.B."/>
            <person name="Gainer-Dewar J."/>
            <person name="Goldberg J."/>
            <person name="Griggs A."/>
            <person name="Gujja S."/>
            <person name="Hansen M."/>
            <person name="Howarth C."/>
            <person name="Imamovic A."/>
            <person name="Ireland A."/>
            <person name="Larimer J."/>
            <person name="McCowan C."/>
            <person name="Murphy C."/>
            <person name="Pearson M."/>
            <person name="Poon T.W."/>
            <person name="Priest M."/>
            <person name="Roberts A."/>
            <person name="Saif S."/>
            <person name="Shea T."/>
            <person name="Sisk P."/>
            <person name="Sykes S."/>
            <person name="Wortman J."/>
            <person name="Nusbaum C."/>
            <person name="Birren B."/>
        </authorList>
    </citation>
    <scope>NUCLEOTIDE SEQUENCE [LARGE SCALE GENOMIC DNA]</scope>
    <source>
        <strain evidence="1 2">CBS 119918</strain>
    </source>
</reference>
<dbReference type="HOGENOM" id="CLU_1245365_0_0_1"/>
<dbReference type="AlphaFoldDB" id="A0A072PN99"/>
<dbReference type="PANTHER" id="PTHR37540">
    <property type="entry name" value="TRANSCRIPTION FACTOR (ACR-2), PUTATIVE-RELATED-RELATED"/>
    <property type="match status" value="1"/>
</dbReference>
<dbReference type="VEuPathDB" id="FungiDB:A1O9_02340"/>
<name>A0A072PN99_9EURO</name>